<organism evidence="8 9">
    <name type="scientific">Takifugu bimaculatus</name>
    <dbReference type="NCBI Taxonomy" id="433685"/>
    <lineage>
        <taxon>Eukaryota</taxon>
        <taxon>Metazoa</taxon>
        <taxon>Chordata</taxon>
        <taxon>Craniata</taxon>
        <taxon>Vertebrata</taxon>
        <taxon>Euteleostomi</taxon>
        <taxon>Actinopterygii</taxon>
        <taxon>Neopterygii</taxon>
        <taxon>Teleostei</taxon>
        <taxon>Neoteleostei</taxon>
        <taxon>Acanthomorphata</taxon>
        <taxon>Eupercaria</taxon>
        <taxon>Tetraodontiformes</taxon>
        <taxon>Tetradontoidea</taxon>
        <taxon>Tetraodontidae</taxon>
        <taxon>Takifugu</taxon>
    </lineage>
</organism>
<protein>
    <recommendedName>
        <fullName evidence="10">WW domain-containing protein</fullName>
    </recommendedName>
</protein>
<dbReference type="GO" id="GO:0005737">
    <property type="term" value="C:cytoplasm"/>
    <property type="evidence" value="ECO:0007669"/>
    <property type="project" value="TreeGrafter"/>
</dbReference>
<dbReference type="Gene3D" id="3.30.63.10">
    <property type="entry name" value="Guanylate Kinase phosphate binding domain"/>
    <property type="match status" value="1"/>
</dbReference>
<evidence type="ECO:0000259" key="5">
    <source>
        <dbReference type="PROSITE" id="PS50020"/>
    </source>
</evidence>
<dbReference type="PROSITE" id="PS50052">
    <property type="entry name" value="GUANYLATE_KINASE_2"/>
    <property type="match status" value="1"/>
</dbReference>
<dbReference type="InterPro" id="IPR008144">
    <property type="entry name" value="Guanylate_kin-like_dom"/>
</dbReference>
<name>A0A4Z2B3L2_9TELE</name>
<gene>
    <name evidence="8" type="ORF">fugu_006967</name>
</gene>
<accession>A0A4Z2B3L2</accession>
<comment type="subcellular location">
    <subcellularLocation>
        <location evidence="1">Membrane</location>
        <topology evidence="1">Peripheral membrane protein</topology>
    </subcellularLocation>
</comment>
<dbReference type="Gene3D" id="2.20.70.10">
    <property type="match status" value="1"/>
</dbReference>
<evidence type="ECO:0000256" key="3">
    <source>
        <dbReference type="ARBA" id="ARBA00023136"/>
    </source>
</evidence>
<feature type="compositionally biased region" description="Basic residues" evidence="4">
    <location>
        <begin position="236"/>
        <end position="248"/>
    </location>
</feature>
<proteinExistence type="predicted"/>
<dbReference type="InterPro" id="IPR036034">
    <property type="entry name" value="PDZ_sf"/>
</dbReference>
<dbReference type="InterPro" id="IPR036020">
    <property type="entry name" value="WW_dom_sf"/>
</dbReference>
<evidence type="ECO:0008006" key="10">
    <source>
        <dbReference type="Google" id="ProtNLM"/>
    </source>
</evidence>
<keyword evidence="3" id="KW-0472">Membrane</keyword>
<evidence type="ECO:0000313" key="9">
    <source>
        <dbReference type="Proteomes" id="UP000516260"/>
    </source>
</evidence>
<dbReference type="InterPro" id="IPR008145">
    <property type="entry name" value="GK/Ca_channel_bsu"/>
</dbReference>
<evidence type="ECO:0000313" key="8">
    <source>
        <dbReference type="EMBL" id="TNM86737.1"/>
    </source>
</evidence>
<dbReference type="EMBL" id="SWLE01000020">
    <property type="protein sequence ID" value="TNM86737.1"/>
    <property type="molecule type" value="Genomic_DNA"/>
</dbReference>
<dbReference type="GO" id="GO:0007165">
    <property type="term" value="P:signal transduction"/>
    <property type="evidence" value="ECO:0007669"/>
    <property type="project" value="TreeGrafter"/>
</dbReference>
<dbReference type="PANTHER" id="PTHR10316:SF41">
    <property type="entry name" value="MAGI FAMILY MEMBER, X-LINKED A-RELATED"/>
    <property type="match status" value="1"/>
</dbReference>
<dbReference type="SUPFAM" id="SSF51045">
    <property type="entry name" value="WW domain"/>
    <property type="match status" value="1"/>
</dbReference>
<dbReference type="Gene3D" id="2.30.42.10">
    <property type="match status" value="1"/>
</dbReference>
<dbReference type="PROSITE" id="PS50020">
    <property type="entry name" value="WW_DOMAIN_2"/>
    <property type="match status" value="1"/>
</dbReference>
<feature type="domain" description="Guanylate kinase-like" evidence="6">
    <location>
        <begin position="102"/>
        <end position="178"/>
    </location>
</feature>
<dbReference type="PANTHER" id="PTHR10316">
    <property type="entry name" value="MEMBRANE ASSOCIATED GUANYLATE KINASE-RELATED"/>
    <property type="match status" value="1"/>
</dbReference>
<feature type="domain" description="PDZ" evidence="7">
    <location>
        <begin position="25"/>
        <end position="94"/>
    </location>
</feature>
<feature type="compositionally biased region" description="Basic and acidic residues" evidence="4">
    <location>
        <begin position="287"/>
        <end position="296"/>
    </location>
</feature>
<dbReference type="InterPro" id="IPR027417">
    <property type="entry name" value="P-loop_NTPase"/>
</dbReference>
<keyword evidence="2" id="KW-0677">Repeat</keyword>
<evidence type="ECO:0000256" key="4">
    <source>
        <dbReference type="SAM" id="MobiDB-lite"/>
    </source>
</evidence>
<evidence type="ECO:0000256" key="1">
    <source>
        <dbReference type="ARBA" id="ARBA00004170"/>
    </source>
</evidence>
<dbReference type="AlphaFoldDB" id="A0A4Z2B3L2"/>
<dbReference type="SUPFAM" id="SSF52540">
    <property type="entry name" value="P-loop containing nucleoside triphosphate hydrolases"/>
    <property type="match status" value="1"/>
</dbReference>
<dbReference type="GO" id="GO:0005911">
    <property type="term" value="C:cell-cell junction"/>
    <property type="evidence" value="ECO:0007669"/>
    <property type="project" value="TreeGrafter"/>
</dbReference>
<dbReference type="InterPro" id="IPR001478">
    <property type="entry name" value="PDZ"/>
</dbReference>
<dbReference type="PROSITE" id="PS00856">
    <property type="entry name" value="GUANYLATE_KINASE_1"/>
    <property type="match status" value="1"/>
</dbReference>
<dbReference type="FunFam" id="3.30.63.10:FF:000003">
    <property type="entry name" value="Membrane-associated guanylate kinase, WW and PDZ domain-containing protein 3 isoform 1"/>
    <property type="match status" value="1"/>
</dbReference>
<feature type="region of interest" description="Disordered" evidence="4">
    <location>
        <begin position="211"/>
        <end position="316"/>
    </location>
</feature>
<reference evidence="8 9" key="1">
    <citation type="submission" date="2019-04" db="EMBL/GenBank/DDBJ databases">
        <title>The sequence and de novo assembly of Takifugu bimaculatus genome using PacBio and Hi-C technologies.</title>
        <authorList>
            <person name="Xu P."/>
            <person name="Liu B."/>
            <person name="Zhou Z."/>
        </authorList>
    </citation>
    <scope>NUCLEOTIDE SEQUENCE [LARGE SCALE GENOMIC DNA]</scope>
    <source>
        <strain evidence="8">TB-2018</strain>
        <tissue evidence="8">Muscle</tissue>
    </source>
</reference>
<sequence length="316" mass="34509">MSKTALKKQHWRSHVQDSFIPLLGSSGELGIAVGGGADYGEFPFVTSALGGGLTVGDIVLEIGGTPVLGMTVGDVRGVLNSCPHPIRIKTVSPGFTLCKDLRLYLSKCFTPGSVDSQLQQVIRENLYLRALPCTTRQPRDGEIAGVDYNFVSIEEFFSLEESGALLESGKFKGNYYGTPRPVHVSADSPPITYQEHRNLLRNFRTRSKSLSNLEKAAEDGDNSEEDSGGSAGVSRRLPRIHRNHRRPRASGGGDERAAETTVTGGEGGARVRSVMPDHWEPAFSDPGELHYIDHNPKRTSWQSPRASSRETVYKNE</sequence>
<evidence type="ECO:0000259" key="7">
    <source>
        <dbReference type="PROSITE" id="PS50106"/>
    </source>
</evidence>
<evidence type="ECO:0000259" key="6">
    <source>
        <dbReference type="PROSITE" id="PS50052"/>
    </source>
</evidence>
<keyword evidence="9" id="KW-1185">Reference proteome</keyword>
<dbReference type="GO" id="GO:0016020">
    <property type="term" value="C:membrane"/>
    <property type="evidence" value="ECO:0007669"/>
    <property type="project" value="UniProtKB-SubCell"/>
</dbReference>
<feature type="non-terminal residue" evidence="8">
    <location>
        <position position="316"/>
    </location>
</feature>
<dbReference type="InterPro" id="IPR020590">
    <property type="entry name" value="Guanylate_kinase_CS"/>
</dbReference>
<dbReference type="PROSITE" id="PS50106">
    <property type="entry name" value="PDZ"/>
    <property type="match status" value="1"/>
</dbReference>
<evidence type="ECO:0000256" key="2">
    <source>
        <dbReference type="ARBA" id="ARBA00022737"/>
    </source>
</evidence>
<dbReference type="InterPro" id="IPR001202">
    <property type="entry name" value="WW_dom"/>
</dbReference>
<dbReference type="Pfam" id="PF00625">
    <property type="entry name" value="Guanylate_kin"/>
    <property type="match status" value="1"/>
</dbReference>
<feature type="compositionally biased region" description="Basic and acidic residues" evidence="4">
    <location>
        <begin position="307"/>
        <end position="316"/>
    </location>
</feature>
<dbReference type="SUPFAM" id="SSF50156">
    <property type="entry name" value="PDZ domain-like"/>
    <property type="match status" value="1"/>
</dbReference>
<feature type="domain" description="WW" evidence="5">
    <location>
        <begin position="273"/>
        <end position="306"/>
    </location>
</feature>
<dbReference type="Proteomes" id="UP000516260">
    <property type="component" value="Chromosome 7"/>
</dbReference>
<dbReference type="SMART" id="SM00228">
    <property type="entry name" value="PDZ"/>
    <property type="match status" value="1"/>
</dbReference>
<comment type="caution">
    <text evidence="8">The sequence shown here is derived from an EMBL/GenBank/DDBJ whole genome shotgun (WGS) entry which is preliminary data.</text>
</comment>
<dbReference type="SMART" id="SM00072">
    <property type="entry name" value="GuKc"/>
    <property type="match status" value="1"/>
</dbReference>